<evidence type="ECO:0000313" key="2">
    <source>
        <dbReference type="Proteomes" id="UP001186974"/>
    </source>
</evidence>
<dbReference type="Proteomes" id="UP001186974">
    <property type="component" value="Unassembled WGS sequence"/>
</dbReference>
<evidence type="ECO:0000313" key="1">
    <source>
        <dbReference type="EMBL" id="KAK3078674.1"/>
    </source>
</evidence>
<keyword evidence="2" id="KW-1185">Reference proteome</keyword>
<proteinExistence type="predicted"/>
<sequence length="352" mass="39662">MAGVAMLSFVPKTLKPLVAPLLTIPNRRHYRGTAKHTLPLIKERLALMDRKDHDSTFDWQEPNDYISWHINLAKSTNTPRELDPVLISRRLLPINFAAIHTTVFTVTNTLLDLVGSDPARGYIPGIAEECSRVFASEQRQWSKPALARLVRTDSAIRDSMRISGFMTRGMLRKVTAPAGLANEKAGWTLPQNAFVGTDVYSVHMDPEIYQRPEEYDAFRFSREREDFEEKVRERENRGNVVGEGEREELLRLKGMGLVTTSETFLPFGHGRHACPGRFFVATELKMLISHLVQNYDIEPLPSRPKNKWFGQNVIPPMKQTIRVKRKADDTSPVPNAEMDGKAKGAGDGDGAA</sequence>
<gene>
    <name evidence="1" type="ORF">LTS18_006920</name>
</gene>
<comment type="caution">
    <text evidence="1">The sequence shown here is derived from an EMBL/GenBank/DDBJ whole genome shotgun (WGS) entry which is preliminary data.</text>
</comment>
<name>A0ACC3DPL9_9PEZI</name>
<dbReference type="EMBL" id="JAWDJW010001703">
    <property type="protein sequence ID" value="KAK3078674.1"/>
    <property type="molecule type" value="Genomic_DNA"/>
</dbReference>
<reference evidence="1" key="1">
    <citation type="submission" date="2024-09" db="EMBL/GenBank/DDBJ databases">
        <title>Black Yeasts Isolated from many extreme environments.</title>
        <authorList>
            <person name="Coleine C."/>
            <person name="Stajich J.E."/>
            <person name="Selbmann L."/>
        </authorList>
    </citation>
    <scope>NUCLEOTIDE SEQUENCE</scope>
    <source>
        <strain evidence="1">CCFEE 5737</strain>
    </source>
</reference>
<organism evidence="1 2">
    <name type="scientific">Coniosporium uncinatum</name>
    <dbReference type="NCBI Taxonomy" id="93489"/>
    <lineage>
        <taxon>Eukaryota</taxon>
        <taxon>Fungi</taxon>
        <taxon>Dikarya</taxon>
        <taxon>Ascomycota</taxon>
        <taxon>Pezizomycotina</taxon>
        <taxon>Dothideomycetes</taxon>
        <taxon>Dothideomycetes incertae sedis</taxon>
        <taxon>Coniosporium</taxon>
    </lineage>
</organism>
<protein>
    <submittedName>
        <fullName evidence="1">Uncharacterized protein</fullName>
    </submittedName>
</protein>
<accession>A0ACC3DPL9</accession>